<comment type="caution">
    <text evidence="2">The sequence shown here is derived from an EMBL/GenBank/DDBJ whole genome shotgun (WGS) entry which is preliminary data.</text>
</comment>
<feature type="transmembrane region" description="Helical" evidence="1">
    <location>
        <begin position="250"/>
        <end position="276"/>
    </location>
</feature>
<feature type="transmembrane region" description="Helical" evidence="1">
    <location>
        <begin position="54"/>
        <end position="71"/>
    </location>
</feature>
<feature type="transmembrane region" description="Helical" evidence="1">
    <location>
        <begin position="78"/>
        <end position="99"/>
    </location>
</feature>
<evidence type="ECO:0000313" key="2">
    <source>
        <dbReference type="EMBL" id="MBB4982727.1"/>
    </source>
</evidence>
<dbReference type="Proteomes" id="UP000582643">
    <property type="component" value="Unassembled WGS sequence"/>
</dbReference>
<evidence type="ECO:0000313" key="3">
    <source>
        <dbReference type="Proteomes" id="UP000582643"/>
    </source>
</evidence>
<sequence length="336" mass="34619">MTPKTLLATWPSWAGRAAFVWSLLYATGAALAALTGPAFGYALLGKGTGTGPETGAAVLYGAAAVLAYALLRRPGVRWLPAAAWAVVALCLTSGFPALLSPVHLLFFLSRNQDPVDWAALVNQFLAVLGAVVWSRAALAHRRRTLGTCPYCGGRGHRTGATAARPATRAGLVAVAALVPYAALKTLWALGVTPGYTGTGRPGVDPRYTSDLGIRLYDHGIDVTAVLALLGMALALALTRPWGRRLPRLPLLALGWTGAGALAPFGAFLAALGLLAWTGAITVGMADHAPWVVAVAYGGFCGYGLALARATRAYQRATRRACGRCGTAVTSASTGGA</sequence>
<proteinExistence type="predicted"/>
<organism evidence="2 3">
    <name type="scientific">Streptomyces nymphaeiformis</name>
    <dbReference type="NCBI Taxonomy" id="2663842"/>
    <lineage>
        <taxon>Bacteria</taxon>
        <taxon>Bacillati</taxon>
        <taxon>Actinomycetota</taxon>
        <taxon>Actinomycetes</taxon>
        <taxon>Kitasatosporales</taxon>
        <taxon>Streptomycetaceae</taxon>
        <taxon>Streptomyces</taxon>
    </lineage>
</organism>
<dbReference type="RefSeq" id="WP_184931269.1">
    <property type="nucleotide sequence ID" value="NZ_JACHJY010000005.1"/>
</dbReference>
<keyword evidence="1" id="KW-1133">Transmembrane helix</keyword>
<keyword evidence="1" id="KW-0812">Transmembrane</keyword>
<dbReference type="EMBL" id="JACHJY010000005">
    <property type="protein sequence ID" value="MBB4982727.1"/>
    <property type="molecule type" value="Genomic_DNA"/>
</dbReference>
<protein>
    <submittedName>
        <fullName evidence="2">Uncharacterized protein</fullName>
    </submittedName>
</protein>
<keyword evidence="3" id="KW-1185">Reference proteome</keyword>
<feature type="transmembrane region" description="Helical" evidence="1">
    <location>
        <begin position="119"/>
        <end position="138"/>
    </location>
</feature>
<gene>
    <name evidence="2" type="ORF">GGE06_003659</name>
</gene>
<feature type="transmembrane region" description="Helical" evidence="1">
    <location>
        <begin position="171"/>
        <end position="195"/>
    </location>
</feature>
<dbReference type="AlphaFoldDB" id="A0A7W7XC61"/>
<accession>A0A7W7XC61</accession>
<evidence type="ECO:0000256" key="1">
    <source>
        <dbReference type="SAM" id="Phobius"/>
    </source>
</evidence>
<feature type="transmembrane region" description="Helical" evidence="1">
    <location>
        <begin position="288"/>
        <end position="309"/>
    </location>
</feature>
<reference evidence="2 3" key="1">
    <citation type="submission" date="2020-08" db="EMBL/GenBank/DDBJ databases">
        <title>Genomic Encyclopedia of Type Strains, Phase III (KMG-III): the genomes of soil and plant-associated and newly described type strains.</title>
        <authorList>
            <person name="Whitman W."/>
        </authorList>
    </citation>
    <scope>NUCLEOTIDE SEQUENCE [LARGE SCALE GENOMIC DNA]</scope>
    <source>
        <strain evidence="2 3">SFB5A</strain>
    </source>
</reference>
<feature type="transmembrane region" description="Helical" evidence="1">
    <location>
        <begin position="20"/>
        <end position="42"/>
    </location>
</feature>
<feature type="transmembrane region" description="Helical" evidence="1">
    <location>
        <begin position="215"/>
        <end position="238"/>
    </location>
</feature>
<keyword evidence="1" id="KW-0472">Membrane</keyword>
<name>A0A7W7XC61_9ACTN</name>